<gene>
    <name evidence="1" type="ORF">JI435_400440</name>
</gene>
<dbReference type="AlphaFoldDB" id="A0A7U2ESY8"/>
<evidence type="ECO:0000313" key="1">
    <source>
        <dbReference type="EMBL" id="QRC90559.1"/>
    </source>
</evidence>
<dbReference type="VEuPathDB" id="FungiDB:JI435_400440"/>
<protein>
    <submittedName>
        <fullName evidence="1">Uncharacterized protein</fullName>
    </submittedName>
</protein>
<name>A0A7U2ESY8_PHANO</name>
<evidence type="ECO:0000313" key="2">
    <source>
        <dbReference type="Proteomes" id="UP000663193"/>
    </source>
</evidence>
<dbReference type="Proteomes" id="UP000663193">
    <property type="component" value="Chromosome 1"/>
</dbReference>
<reference evidence="2" key="1">
    <citation type="journal article" date="2021" name="BMC Genomics">
        <title>Chromosome-level genome assembly and manually-curated proteome of model necrotroph Parastagonospora nodorum Sn15 reveals a genome-wide trove of candidate effector homologs, and redundancy of virulence-related functions within an accessory chromosome.</title>
        <authorList>
            <person name="Bertazzoni S."/>
            <person name="Jones D.A.B."/>
            <person name="Phan H.T."/>
            <person name="Tan K.-C."/>
            <person name="Hane J.K."/>
        </authorList>
    </citation>
    <scope>NUCLEOTIDE SEQUENCE [LARGE SCALE GENOMIC DNA]</scope>
    <source>
        <strain evidence="2">SN15 / ATCC MYA-4574 / FGSC 10173)</strain>
    </source>
</reference>
<organism evidence="1 2">
    <name type="scientific">Phaeosphaeria nodorum (strain SN15 / ATCC MYA-4574 / FGSC 10173)</name>
    <name type="common">Glume blotch fungus</name>
    <name type="synonym">Parastagonospora nodorum</name>
    <dbReference type="NCBI Taxonomy" id="321614"/>
    <lineage>
        <taxon>Eukaryota</taxon>
        <taxon>Fungi</taxon>
        <taxon>Dikarya</taxon>
        <taxon>Ascomycota</taxon>
        <taxon>Pezizomycotina</taxon>
        <taxon>Dothideomycetes</taxon>
        <taxon>Pleosporomycetidae</taxon>
        <taxon>Pleosporales</taxon>
        <taxon>Pleosporineae</taxon>
        <taxon>Phaeosphaeriaceae</taxon>
        <taxon>Parastagonospora</taxon>
    </lineage>
</organism>
<proteinExistence type="predicted"/>
<accession>A0A7U2ESY8</accession>
<keyword evidence="2" id="KW-1185">Reference proteome</keyword>
<sequence>MWGAASVPRIRWPQADQPLLSRNTESTVFAREEPCAPAFLRGVQRLPAYTEQSCDSLSFLKAKPLLLIGLDGSSLTGCSTLDTLAGAVQDFAPTCPAQHFSDIELTATERPCYFLLSLAPLAAVLPLRHRRASPSGISARTPESTSPLLSPDIPPHVLRAGPYLLR</sequence>
<dbReference type="EMBL" id="CP069023">
    <property type="protein sequence ID" value="QRC90559.1"/>
    <property type="molecule type" value="Genomic_DNA"/>
</dbReference>